<protein>
    <submittedName>
        <fullName evidence="2">Uncharacterized protein</fullName>
    </submittedName>
</protein>
<reference evidence="2 3" key="1">
    <citation type="journal article" date="2024" name="Commun. Biol.">
        <title>Comparative genomic analysis of thermophilic fungi reveals convergent evolutionary adaptations and gene losses.</title>
        <authorList>
            <person name="Steindorff A.S."/>
            <person name="Aguilar-Pontes M.V."/>
            <person name="Robinson A.J."/>
            <person name="Andreopoulos B."/>
            <person name="LaButti K."/>
            <person name="Kuo A."/>
            <person name="Mondo S."/>
            <person name="Riley R."/>
            <person name="Otillar R."/>
            <person name="Haridas S."/>
            <person name="Lipzen A."/>
            <person name="Grimwood J."/>
            <person name="Schmutz J."/>
            <person name="Clum A."/>
            <person name="Reid I.D."/>
            <person name="Moisan M.C."/>
            <person name="Butler G."/>
            <person name="Nguyen T.T.M."/>
            <person name="Dewar K."/>
            <person name="Conant G."/>
            <person name="Drula E."/>
            <person name="Henrissat B."/>
            <person name="Hansel C."/>
            <person name="Singer S."/>
            <person name="Hutchinson M.I."/>
            <person name="de Vries R.P."/>
            <person name="Natvig D.O."/>
            <person name="Powell A.J."/>
            <person name="Tsang A."/>
            <person name="Grigoriev I.V."/>
        </authorList>
    </citation>
    <scope>NUCLEOTIDE SEQUENCE [LARGE SCALE GENOMIC DNA]</scope>
    <source>
        <strain evidence="2 3">CBS 620.91</strain>
    </source>
</reference>
<dbReference type="Proteomes" id="UP001583172">
    <property type="component" value="Unassembled WGS sequence"/>
</dbReference>
<comment type="caution">
    <text evidence="2">The sequence shown here is derived from an EMBL/GenBank/DDBJ whole genome shotgun (WGS) entry which is preliminary data.</text>
</comment>
<evidence type="ECO:0000313" key="3">
    <source>
        <dbReference type="Proteomes" id="UP001583172"/>
    </source>
</evidence>
<evidence type="ECO:0000313" key="2">
    <source>
        <dbReference type="EMBL" id="KAL1839858.1"/>
    </source>
</evidence>
<gene>
    <name evidence="2" type="ORF">VTJ49DRAFT_1044</name>
</gene>
<proteinExistence type="predicted"/>
<keyword evidence="1" id="KW-0812">Transmembrane</keyword>
<keyword evidence="1" id="KW-0472">Membrane</keyword>
<keyword evidence="3" id="KW-1185">Reference proteome</keyword>
<keyword evidence="1" id="KW-1133">Transmembrane helix</keyword>
<feature type="transmembrane region" description="Helical" evidence="1">
    <location>
        <begin position="259"/>
        <end position="285"/>
    </location>
</feature>
<evidence type="ECO:0000256" key="1">
    <source>
        <dbReference type="SAM" id="Phobius"/>
    </source>
</evidence>
<sequence length="292" mass="33389">MTTPETKSTAEARDPLLRAPVFSGAAFSEPLKEAVLEALWPQTDEEERSGPCPVDDFDSYFEYLEHQCSHERRELHAIQTFDDVIALLDVIKKHQTKSLDHILDMVRATTSNQALSAADEDKLLESIEFVVRCWLMINVCIAPRSSGRWYHIFRGQPLPWPRTDSLSQAIQRSLAVPSTMDHSGVASGDFPDIFNVVDMKKIVGFKVMWTNNLGDHLVVRGRFVYLFSQELSDAFDNAKPRGMRQWLHDRRDMGQWWNYWFIVMGLTLTVLFGLIQSVTGILQVINERSGED</sequence>
<name>A0ABR3VDB0_HUMIN</name>
<accession>A0ABR3VDB0</accession>
<dbReference type="EMBL" id="JAZGSY010000137">
    <property type="protein sequence ID" value="KAL1839858.1"/>
    <property type="molecule type" value="Genomic_DNA"/>
</dbReference>
<organism evidence="2 3">
    <name type="scientific">Humicola insolens</name>
    <name type="common">Soft-rot fungus</name>
    <dbReference type="NCBI Taxonomy" id="85995"/>
    <lineage>
        <taxon>Eukaryota</taxon>
        <taxon>Fungi</taxon>
        <taxon>Dikarya</taxon>
        <taxon>Ascomycota</taxon>
        <taxon>Pezizomycotina</taxon>
        <taxon>Sordariomycetes</taxon>
        <taxon>Sordariomycetidae</taxon>
        <taxon>Sordariales</taxon>
        <taxon>Chaetomiaceae</taxon>
        <taxon>Mycothermus</taxon>
    </lineage>
</organism>